<evidence type="ECO:0000313" key="1">
    <source>
        <dbReference type="EMBL" id="SDI16221.1"/>
    </source>
</evidence>
<evidence type="ECO:0000313" key="2">
    <source>
        <dbReference type="Proteomes" id="UP000183255"/>
    </source>
</evidence>
<accession>A0A1G8IBS1</accession>
<organism evidence="1 2">
    <name type="scientific">Proteiniclasticum ruminis</name>
    <dbReference type="NCBI Taxonomy" id="398199"/>
    <lineage>
        <taxon>Bacteria</taxon>
        <taxon>Bacillati</taxon>
        <taxon>Bacillota</taxon>
        <taxon>Clostridia</taxon>
        <taxon>Eubacteriales</taxon>
        <taxon>Clostridiaceae</taxon>
        <taxon>Proteiniclasticum</taxon>
    </lineage>
</organism>
<dbReference type="Proteomes" id="UP000183255">
    <property type="component" value="Unassembled WGS sequence"/>
</dbReference>
<reference evidence="1 2" key="1">
    <citation type="submission" date="2016-10" db="EMBL/GenBank/DDBJ databases">
        <authorList>
            <person name="de Groot N.N."/>
        </authorList>
    </citation>
    <scope>NUCLEOTIDE SEQUENCE [LARGE SCALE GENOMIC DNA]</scope>
    <source>
        <strain evidence="1 2">CGMCC 1.5058</strain>
    </source>
</reference>
<protein>
    <submittedName>
        <fullName evidence="1">CotH protein</fullName>
    </submittedName>
</protein>
<dbReference type="EMBL" id="FNDZ01000001">
    <property type="protein sequence ID" value="SDI16221.1"/>
    <property type="molecule type" value="Genomic_DNA"/>
</dbReference>
<dbReference type="Pfam" id="PF08757">
    <property type="entry name" value="CotH"/>
    <property type="match status" value="1"/>
</dbReference>
<dbReference type="RefSeq" id="WP_031574427.1">
    <property type="nucleotide sequence ID" value="NZ_FNDZ01000001.1"/>
</dbReference>
<dbReference type="InterPro" id="IPR014867">
    <property type="entry name" value="Spore_coat_CotH_CotH2/3/7"/>
</dbReference>
<name>A0A1G8IBS1_9CLOT</name>
<dbReference type="AlphaFoldDB" id="A0A1G8IBS1"/>
<proteinExistence type="predicted"/>
<sequence length="482" mass="56420">MRYRVIYVLMIVAVALMALGVFTVEEYAFHARSYQHETSESEISYTAEGITTHLPVISITTDGQKIPGIPVENQENVYELAPNGENSIVTEMKIYTAEESEPLDLLSRVRYRGNSSRYFSKKSYAVRLVNEKDEERKEPLLGMDTHDEWVLHGPYLDRSLLRNYLAMNLSGEIMSFAPDVRYVELFVDGSYEGVYLLMETITKGEGRVEISTPSRNSRLTSYILEMDRPLKMKPDFTLRDFLTYTLRTQGKGFEVVYPGVNQFTEDRIRYVEQDFSNISKFLYERPLEDSTEEIAKVFDIQAFQDYFIINELFRNVDAGFYSTFLYKDVRGLLTPVVWDFNNSLDNYQEISHPVHGFSLTGAMFFETLLKDEDFVEGLLKRYEYLRETVLKEERLVGLIDETVDYLGTAVERNDERWGSIYDLSNYNVYEYLERLERNVTSHEDAVAQMKEYLLERGRWLDEHMVTLKQYSHPSRNAFEMIR</sequence>
<gene>
    <name evidence="1" type="ORF">SAMN05421804_101833</name>
</gene>